<keyword evidence="4" id="KW-1185">Reference proteome</keyword>
<organism evidence="3 4">
    <name type="scientific">Bombardia bombarda</name>
    <dbReference type="NCBI Taxonomy" id="252184"/>
    <lineage>
        <taxon>Eukaryota</taxon>
        <taxon>Fungi</taxon>
        <taxon>Dikarya</taxon>
        <taxon>Ascomycota</taxon>
        <taxon>Pezizomycotina</taxon>
        <taxon>Sordariomycetes</taxon>
        <taxon>Sordariomycetidae</taxon>
        <taxon>Sordariales</taxon>
        <taxon>Lasiosphaeriaceae</taxon>
        <taxon>Bombardia</taxon>
    </lineage>
</organism>
<evidence type="ECO:0000313" key="3">
    <source>
        <dbReference type="EMBL" id="KAK0628261.1"/>
    </source>
</evidence>
<feature type="transmembrane region" description="Helical" evidence="2">
    <location>
        <begin position="108"/>
        <end position="131"/>
    </location>
</feature>
<gene>
    <name evidence="3" type="ORF">B0T17DRAFT_147061</name>
</gene>
<proteinExistence type="predicted"/>
<dbReference type="AlphaFoldDB" id="A0AA39X6M6"/>
<evidence type="ECO:0000256" key="1">
    <source>
        <dbReference type="SAM" id="MobiDB-lite"/>
    </source>
</evidence>
<keyword evidence="2" id="KW-0472">Membrane</keyword>
<accession>A0AA39X6M6</accession>
<feature type="region of interest" description="Disordered" evidence="1">
    <location>
        <begin position="1"/>
        <end position="55"/>
    </location>
</feature>
<dbReference type="Proteomes" id="UP001174934">
    <property type="component" value="Unassembled WGS sequence"/>
</dbReference>
<dbReference type="EMBL" id="JAULSR010000002">
    <property type="protein sequence ID" value="KAK0628261.1"/>
    <property type="molecule type" value="Genomic_DNA"/>
</dbReference>
<comment type="caution">
    <text evidence="3">The sequence shown here is derived from an EMBL/GenBank/DDBJ whole genome shotgun (WGS) entry which is preliminary data.</text>
</comment>
<keyword evidence="2" id="KW-0812">Transmembrane</keyword>
<feature type="compositionally biased region" description="Polar residues" evidence="1">
    <location>
        <begin position="18"/>
        <end position="34"/>
    </location>
</feature>
<name>A0AA39X6M6_9PEZI</name>
<evidence type="ECO:0000256" key="2">
    <source>
        <dbReference type="SAM" id="Phobius"/>
    </source>
</evidence>
<evidence type="ECO:0000313" key="4">
    <source>
        <dbReference type="Proteomes" id="UP001174934"/>
    </source>
</evidence>
<sequence>MSSPGQIAAPQGRPPSGLTASAFGSQRSQTSTAYGQDCHYAETWENPPPEFVVGSGQTAAGLAATNGAGSGHDGDATGQGGALKEFGAQGTVWTPPAEDPWYKKVRKAWWIGGIVTVLGITGVILAILGAMDLLTNHPMSDTASLATSSSMTGSSTTPTTTTAVLSASSSATSIPAVCSDNEHSFHSDVGFVFLTGSGTAFNRAESVLGCCAVCQTTPNCAAWIYDSSTSSTPCAQVLVNLKNANVTNQCPNGKVAAVQFTGGGTHTAYTGPCANAG</sequence>
<protein>
    <submittedName>
        <fullName evidence="3">Uncharacterized protein</fullName>
    </submittedName>
</protein>
<reference evidence="3" key="1">
    <citation type="submission" date="2023-06" db="EMBL/GenBank/DDBJ databases">
        <title>Genome-scale phylogeny and comparative genomics of the fungal order Sordariales.</title>
        <authorList>
            <consortium name="Lawrence Berkeley National Laboratory"/>
            <person name="Hensen N."/>
            <person name="Bonometti L."/>
            <person name="Westerberg I."/>
            <person name="Brannstrom I.O."/>
            <person name="Guillou S."/>
            <person name="Cros-Aarteil S."/>
            <person name="Calhoun S."/>
            <person name="Haridas S."/>
            <person name="Kuo A."/>
            <person name="Mondo S."/>
            <person name="Pangilinan J."/>
            <person name="Riley R."/>
            <person name="LaButti K."/>
            <person name="Andreopoulos B."/>
            <person name="Lipzen A."/>
            <person name="Chen C."/>
            <person name="Yanf M."/>
            <person name="Daum C."/>
            <person name="Ng V."/>
            <person name="Clum A."/>
            <person name="Steindorff A."/>
            <person name="Ohm R."/>
            <person name="Martin F."/>
            <person name="Silar P."/>
            <person name="Natvig D."/>
            <person name="Lalanne C."/>
            <person name="Gautier V."/>
            <person name="Ament-velasquez S.L."/>
            <person name="Kruys A."/>
            <person name="Hutchinson M.I."/>
            <person name="Powell A.J."/>
            <person name="Barry K."/>
            <person name="Miller A.N."/>
            <person name="Grigoriev I.V."/>
            <person name="Debuchy R."/>
            <person name="Gladieux P."/>
            <person name="Thoren M.H."/>
            <person name="Johannesson H."/>
        </authorList>
    </citation>
    <scope>NUCLEOTIDE SEQUENCE</scope>
    <source>
        <strain evidence="3">SMH3391-2</strain>
    </source>
</reference>
<keyword evidence="2" id="KW-1133">Transmembrane helix</keyword>